<name>A0A7K0DJ71_9NOCA</name>
<comment type="caution">
    <text evidence="1">The sequence shown here is derived from an EMBL/GenBank/DDBJ whole genome shotgun (WGS) entry which is preliminary data.</text>
</comment>
<protein>
    <recommendedName>
        <fullName evidence="3">Ferredoxin</fullName>
    </recommendedName>
</protein>
<keyword evidence="2" id="KW-1185">Reference proteome</keyword>
<gene>
    <name evidence="1" type="ORF">NRB56_14190</name>
</gene>
<dbReference type="Proteomes" id="UP000431401">
    <property type="component" value="Unassembled WGS sequence"/>
</dbReference>
<sequence length="218" mass="25008">MSVPQWPVRRDHRPVSSYGEVVYWDPRPTVAVSAGLPVAGLAGMLLGPAEDYLRGRWANRDWRNVPGPFYGAMTDSCWVGRLVAPDHIVYEDDNGGEVVFRQPRDAAETQMVLTAAWSDPFHAYACDGDEHWTLASVRDWWAERKRLLEWIDDTCRVWADSGRKDEQHNTHGLRAYRRYVADGLERSLREYGFWLEEHRPAAAGEGLPDLGRRSRTRD</sequence>
<accession>A0A7K0DJ71</accession>
<evidence type="ECO:0000313" key="2">
    <source>
        <dbReference type="Proteomes" id="UP000431401"/>
    </source>
</evidence>
<reference evidence="1 2" key="1">
    <citation type="submission" date="2019-10" db="EMBL/GenBank/DDBJ databases">
        <title>Nocardia macrotermitis sp. nov. and Nocardia aurantia sp. nov., isolated from the gut of fungus growing-termite Macrotermes natalensis.</title>
        <authorList>
            <person name="Benndorf R."/>
            <person name="Schwitalla J."/>
            <person name="Martin K."/>
            <person name="De Beer W."/>
            <person name="Kaster A.-K."/>
            <person name="Vollmers J."/>
            <person name="Poulsen M."/>
            <person name="Beemelmanns C."/>
        </authorList>
    </citation>
    <scope>NUCLEOTIDE SEQUENCE [LARGE SCALE GENOMIC DNA]</scope>
    <source>
        <strain evidence="1 2">RB56</strain>
    </source>
</reference>
<proteinExistence type="predicted"/>
<dbReference type="RefSeq" id="WP_319942677.1">
    <property type="nucleotide sequence ID" value="NZ_WEGI01000003.1"/>
</dbReference>
<organism evidence="1 2">
    <name type="scientific">Nocardia aurantia</name>
    <dbReference type="NCBI Taxonomy" id="2585199"/>
    <lineage>
        <taxon>Bacteria</taxon>
        <taxon>Bacillati</taxon>
        <taxon>Actinomycetota</taxon>
        <taxon>Actinomycetes</taxon>
        <taxon>Mycobacteriales</taxon>
        <taxon>Nocardiaceae</taxon>
        <taxon>Nocardia</taxon>
    </lineage>
</organism>
<evidence type="ECO:0000313" key="1">
    <source>
        <dbReference type="EMBL" id="MQY25860.1"/>
    </source>
</evidence>
<dbReference type="AlphaFoldDB" id="A0A7K0DJ71"/>
<dbReference type="EMBL" id="WEGI01000003">
    <property type="protein sequence ID" value="MQY25860.1"/>
    <property type="molecule type" value="Genomic_DNA"/>
</dbReference>
<evidence type="ECO:0008006" key="3">
    <source>
        <dbReference type="Google" id="ProtNLM"/>
    </source>
</evidence>